<evidence type="ECO:0000313" key="1">
    <source>
        <dbReference type="EMBL" id="MBB3326564.1"/>
    </source>
</evidence>
<dbReference type="Proteomes" id="UP000565572">
    <property type="component" value="Unassembled WGS sequence"/>
</dbReference>
<dbReference type="RefSeq" id="WP_183337489.1">
    <property type="nucleotide sequence ID" value="NZ_JACHZG010000001.1"/>
</dbReference>
<reference evidence="1 2" key="1">
    <citation type="submission" date="2020-08" db="EMBL/GenBank/DDBJ databases">
        <title>Sequencing the genomes of 1000 actinobacteria strains.</title>
        <authorList>
            <person name="Klenk H.-P."/>
        </authorList>
    </citation>
    <scope>NUCLEOTIDE SEQUENCE [LARGE SCALE GENOMIC DNA]</scope>
    <source>
        <strain evidence="1 2">DSM 11053</strain>
    </source>
</reference>
<gene>
    <name evidence="1" type="ORF">FHX39_001508</name>
</gene>
<dbReference type="EMBL" id="JACHZG010000001">
    <property type="protein sequence ID" value="MBB3326564.1"/>
    <property type="molecule type" value="Genomic_DNA"/>
</dbReference>
<evidence type="ECO:0000313" key="2">
    <source>
        <dbReference type="Proteomes" id="UP000565572"/>
    </source>
</evidence>
<comment type="caution">
    <text evidence="1">The sequence shown here is derived from an EMBL/GenBank/DDBJ whole genome shotgun (WGS) entry which is preliminary data.</text>
</comment>
<keyword evidence="2" id="KW-1185">Reference proteome</keyword>
<organism evidence="1 2">
    <name type="scientific">Microlunatus antarcticus</name>
    <dbReference type="NCBI Taxonomy" id="53388"/>
    <lineage>
        <taxon>Bacteria</taxon>
        <taxon>Bacillati</taxon>
        <taxon>Actinomycetota</taxon>
        <taxon>Actinomycetes</taxon>
        <taxon>Propionibacteriales</taxon>
        <taxon>Propionibacteriaceae</taxon>
        <taxon>Microlunatus</taxon>
    </lineage>
</organism>
<name>A0A7W5JUK6_9ACTN</name>
<sequence length="103" mass="11295">MEEWESWQEAGLTLDEWVAHVLGRAADRRELARFQAERGNADAAQLLMRSAVARELYAASLRGEQTAEEVQVVGALLPNWTGSSSEELLAVARDILASPTVNS</sequence>
<accession>A0A7W5JUK6</accession>
<dbReference type="AlphaFoldDB" id="A0A7W5JUK6"/>
<protein>
    <submittedName>
        <fullName evidence="1">Uncharacterized protein</fullName>
    </submittedName>
</protein>
<proteinExistence type="predicted"/>